<dbReference type="Proteomes" id="UP000256838">
    <property type="component" value="Unassembled WGS sequence"/>
</dbReference>
<dbReference type="OrthoDB" id="9135735at2"/>
<accession>A0A3D8JPX8</accession>
<organism evidence="1 2">
    <name type="scientific">Trinickia dinghuensis</name>
    <dbReference type="NCBI Taxonomy" id="2291023"/>
    <lineage>
        <taxon>Bacteria</taxon>
        <taxon>Pseudomonadati</taxon>
        <taxon>Pseudomonadota</taxon>
        <taxon>Betaproteobacteria</taxon>
        <taxon>Burkholderiales</taxon>
        <taxon>Burkholderiaceae</taxon>
        <taxon>Trinickia</taxon>
    </lineage>
</organism>
<sequence>MVAKITPEQWAAARKRYETEEKVGYGQIANALDCSRNLVVRKAKEERWQKCLDVAPTANRHAAVSDPNVTESAVRGEARSADVYTKPEMNRPESPARASSATLAVERPVFANHADELAWIEQQVAERQKLLMQRHEKEMTALRTAMYDALKKVNQKGIGEAARGAETISRAMDRAHKMEMEHEANRTRIELGAYYGSPGPRPCVIVVHQREGVQFRGDNDSESIDARVRAIRLAEARRLVAEADAEAIEPRD</sequence>
<evidence type="ECO:0000313" key="1">
    <source>
        <dbReference type="EMBL" id="RDU95173.1"/>
    </source>
</evidence>
<comment type="caution">
    <text evidence="1">The sequence shown here is derived from an EMBL/GenBank/DDBJ whole genome shotgun (WGS) entry which is preliminary data.</text>
</comment>
<name>A0A3D8JPX8_9BURK</name>
<dbReference type="EMBL" id="QRGA01000021">
    <property type="protein sequence ID" value="RDU95173.1"/>
    <property type="molecule type" value="Genomic_DNA"/>
</dbReference>
<protein>
    <recommendedName>
        <fullName evidence="3">Terminase</fullName>
    </recommendedName>
</protein>
<evidence type="ECO:0008006" key="3">
    <source>
        <dbReference type="Google" id="ProtNLM"/>
    </source>
</evidence>
<keyword evidence="2" id="KW-1185">Reference proteome</keyword>
<dbReference type="AlphaFoldDB" id="A0A3D8JPX8"/>
<evidence type="ECO:0000313" key="2">
    <source>
        <dbReference type="Proteomes" id="UP000256838"/>
    </source>
</evidence>
<reference evidence="1 2" key="1">
    <citation type="submission" date="2018-08" db="EMBL/GenBank/DDBJ databases">
        <title>Paraburkholderia sp. DHOM06 isolated from forest soil.</title>
        <authorList>
            <person name="Gao Z.-H."/>
            <person name="Qiu L.-H."/>
        </authorList>
    </citation>
    <scope>NUCLEOTIDE SEQUENCE [LARGE SCALE GENOMIC DNA]</scope>
    <source>
        <strain evidence="1 2">DHOM06</strain>
    </source>
</reference>
<gene>
    <name evidence="1" type="ORF">DWV00_29695</name>
</gene>
<dbReference type="RefSeq" id="WP_115537187.1">
    <property type="nucleotide sequence ID" value="NZ_QRGA01000021.1"/>
</dbReference>
<proteinExistence type="predicted"/>